<keyword evidence="1" id="KW-0472">Membrane</keyword>
<dbReference type="WBParaSite" id="Pan_g6624.t1">
    <property type="protein sequence ID" value="Pan_g6624.t1"/>
    <property type="gene ID" value="Pan_g6624"/>
</dbReference>
<accession>A0A7E4W3P8</accession>
<keyword evidence="1" id="KW-1133">Transmembrane helix</keyword>
<reference evidence="3" key="2">
    <citation type="submission" date="2020-10" db="UniProtKB">
        <authorList>
            <consortium name="WormBaseParasite"/>
        </authorList>
    </citation>
    <scope>IDENTIFICATION</scope>
</reference>
<protein>
    <submittedName>
        <fullName evidence="3">G_PROTEIN_RECEP_F1_2 domain-containing protein</fullName>
    </submittedName>
</protein>
<proteinExistence type="predicted"/>
<evidence type="ECO:0000313" key="2">
    <source>
        <dbReference type="Proteomes" id="UP000492821"/>
    </source>
</evidence>
<keyword evidence="1" id="KW-0812">Transmembrane</keyword>
<organism evidence="2 3">
    <name type="scientific">Panagrellus redivivus</name>
    <name type="common">Microworm</name>
    <dbReference type="NCBI Taxonomy" id="6233"/>
    <lineage>
        <taxon>Eukaryota</taxon>
        <taxon>Metazoa</taxon>
        <taxon>Ecdysozoa</taxon>
        <taxon>Nematoda</taxon>
        <taxon>Chromadorea</taxon>
        <taxon>Rhabditida</taxon>
        <taxon>Tylenchina</taxon>
        <taxon>Panagrolaimomorpha</taxon>
        <taxon>Panagrolaimoidea</taxon>
        <taxon>Panagrolaimidae</taxon>
        <taxon>Panagrellus</taxon>
    </lineage>
</organism>
<dbReference type="AlphaFoldDB" id="A0A7E4W3P8"/>
<name>A0A7E4W3P8_PANRE</name>
<sequence>MSKKILPSLRRDTAYPVLAEMDLPEWLVEAMPAIGLIGASTSAFYLYLMRRKLGDTYTFFYGLIIVDFIFFLSLLYAGIHGIKALMQSDTTLKTKPIACLSEAFHSTLWIYCDGVNLFFLTVLCIDQFVSVIWSKTHKALSSNYFNLPTLAIILILGLAIIGPAWHRPLASSSLSLEMVSSMCYMSDVFYTQFYEWLMIARISNIAGITNGLNAQHMFFCVLLRCSQTLVSVHLPILITETSNLTDNRLTHLTEYGIRLTQGALFASGQILVIFILPKYTQAMKEFWTQSADTTKRNWQSVDDPPVNNNMESSDPVFGSWYSTGGNIIGEAGVPNEINAGNQRSISFYCNQIE</sequence>
<feature type="transmembrane region" description="Helical" evidence="1">
    <location>
        <begin position="26"/>
        <end position="47"/>
    </location>
</feature>
<feature type="transmembrane region" description="Helical" evidence="1">
    <location>
        <begin position="145"/>
        <end position="166"/>
    </location>
</feature>
<evidence type="ECO:0000313" key="3">
    <source>
        <dbReference type="WBParaSite" id="Pan_g6624.t1"/>
    </source>
</evidence>
<evidence type="ECO:0000256" key="1">
    <source>
        <dbReference type="SAM" id="Phobius"/>
    </source>
</evidence>
<feature type="transmembrane region" description="Helical" evidence="1">
    <location>
        <begin position="59"/>
        <end position="79"/>
    </location>
</feature>
<reference evidence="2" key="1">
    <citation type="journal article" date="2013" name="Genetics">
        <title>The draft genome and transcriptome of Panagrellus redivivus are shaped by the harsh demands of a free-living lifestyle.</title>
        <authorList>
            <person name="Srinivasan J."/>
            <person name="Dillman A.R."/>
            <person name="Macchietto M.G."/>
            <person name="Heikkinen L."/>
            <person name="Lakso M."/>
            <person name="Fracchia K.M."/>
            <person name="Antoshechkin I."/>
            <person name="Mortazavi A."/>
            <person name="Wong G."/>
            <person name="Sternberg P.W."/>
        </authorList>
    </citation>
    <scope>NUCLEOTIDE SEQUENCE [LARGE SCALE GENOMIC DNA]</scope>
    <source>
        <strain evidence="2">MT8872</strain>
    </source>
</reference>
<keyword evidence="2" id="KW-1185">Reference proteome</keyword>
<feature type="transmembrane region" description="Helical" evidence="1">
    <location>
        <begin position="108"/>
        <end position="133"/>
    </location>
</feature>
<dbReference type="Proteomes" id="UP000492821">
    <property type="component" value="Unassembled WGS sequence"/>
</dbReference>